<dbReference type="GeneID" id="88225105"/>
<keyword evidence="2" id="KW-0863">Zinc-finger</keyword>
<dbReference type="STRING" id="243233.MCA2937"/>
<dbReference type="Gene3D" id="1.20.120.910">
    <property type="entry name" value="DksA, coiled-coil domain"/>
    <property type="match status" value="1"/>
</dbReference>
<sequence>MPDLADLSDERIEIERVAGIRAVLDSMRPDTPQVVIPGEDGLPMVVCYDCLNEYEVITPIPPERLAANEHAIRCIDCQIEHEREAKLQLHG</sequence>
<dbReference type="AlphaFoldDB" id="Q602X1"/>
<dbReference type="GO" id="GO:0008270">
    <property type="term" value="F:zinc ion binding"/>
    <property type="evidence" value="ECO:0007669"/>
    <property type="project" value="UniProtKB-KW"/>
</dbReference>
<protein>
    <recommendedName>
        <fullName evidence="4">Zinc finger DksA/TraR C4-type domain-containing protein</fullName>
    </recommendedName>
</protein>
<gene>
    <name evidence="5" type="ordered locus">MCA2937</name>
</gene>
<dbReference type="Pfam" id="PF01258">
    <property type="entry name" value="zf-dskA_traR"/>
    <property type="match status" value="1"/>
</dbReference>
<dbReference type="InterPro" id="IPR000962">
    <property type="entry name" value="Znf_DskA_TraR"/>
</dbReference>
<feature type="domain" description="Zinc finger DksA/TraR C4-type" evidence="4">
    <location>
        <begin position="59"/>
        <end position="83"/>
    </location>
</feature>
<evidence type="ECO:0000259" key="4">
    <source>
        <dbReference type="Pfam" id="PF01258"/>
    </source>
</evidence>
<reference evidence="5 6" key="1">
    <citation type="journal article" date="2004" name="PLoS Biol.">
        <title>Genomic insights into methanotrophy: the complete genome sequence of Methylococcus capsulatus (Bath).</title>
        <authorList>
            <person name="Ward N.L."/>
            <person name="Larsen O."/>
            <person name="Sakwa J."/>
            <person name="Bruseth L."/>
            <person name="Khouri H.M."/>
            <person name="Durkin A.S."/>
            <person name="Dimitrov G."/>
            <person name="Jiang L."/>
            <person name="Scanlan D."/>
            <person name="Kang K.H."/>
            <person name="Lewis M.R."/>
            <person name="Nelson K.E."/>
            <person name="Methe B.A."/>
            <person name="Wu M."/>
            <person name="Heidelberg J.F."/>
            <person name="Paulsen I.T."/>
            <person name="Fouts D.E."/>
            <person name="Ravel J."/>
            <person name="Tettelin H."/>
            <person name="Ren Q."/>
            <person name="Read T.D."/>
            <person name="DeBoy R.T."/>
            <person name="Seshadri R."/>
            <person name="Salzberg S.L."/>
            <person name="Jensen H.B."/>
            <person name="Birkeland N.K."/>
            <person name="Nelson W.C."/>
            <person name="Dodson R.J."/>
            <person name="Grindhaug S.H."/>
            <person name="Holt I.E."/>
            <person name="Eidhammer I."/>
            <person name="Jonasen I."/>
            <person name="Vanaken S."/>
            <person name="Utterback T.R."/>
            <person name="Feldblyum T.V."/>
            <person name="Fraser C.M."/>
            <person name="Lillehaug J.R."/>
            <person name="Eisen J.A."/>
        </authorList>
    </citation>
    <scope>NUCLEOTIDE SEQUENCE [LARGE SCALE GENOMIC DNA]</scope>
    <source>
        <strain evidence="6">ATCC 33009 / NCIMB 11132 / Bath</strain>
    </source>
</reference>
<keyword evidence="1" id="KW-0479">Metal-binding</keyword>
<dbReference type="RefSeq" id="WP_010962131.1">
    <property type="nucleotide sequence ID" value="NC_002977.6"/>
</dbReference>
<evidence type="ECO:0000256" key="2">
    <source>
        <dbReference type="ARBA" id="ARBA00022771"/>
    </source>
</evidence>
<name>Q602X1_METCA</name>
<evidence type="ECO:0000256" key="3">
    <source>
        <dbReference type="ARBA" id="ARBA00022833"/>
    </source>
</evidence>
<organism evidence="5 6">
    <name type="scientific">Methylococcus capsulatus (strain ATCC 33009 / NCIMB 11132 / Bath)</name>
    <dbReference type="NCBI Taxonomy" id="243233"/>
    <lineage>
        <taxon>Bacteria</taxon>
        <taxon>Pseudomonadati</taxon>
        <taxon>Pseudomonadota</taxon>
        <taxon>Gammaproteobacteria</taxon>
        <taxon>Methylococcales</taxon>
        <taxon>Methylococcaceae</taxon>
        <taxon>Methylococcus</taxon>
    </lineage>
</organism>
<keyword evidence="3" id="KW-0862">Zinc</keyword>
<evidence type="ECO:0000313" key="5">
    <source>
        <dbReference type="EMBL" id="AAU90969.1"/>
    </source>
</evidence>
<evidence type="ECO:0000256" key="1">
    <source>
        <dbReference type="ARBA" id="ARBA00022723"/>
    </source>
</evidence>
<proteinExistence type="predicted"/>
<evidence type="ECO:0000313" key="6">
    <source>
        <dbReference type="Proteomes" id="UP000006821"/>
    </source>
</evidence>
<dbReference type="HOGENOM" id="CLU_2423532_0_0_6"/>
<dbReference type="KEGG" id="mca:MCA2937"/>
<dbReference type="Proteomes" id="UP000006821">
    <property type="component" value="Chromosome"/>
</dbReference>
<dbReference type="EMBL" id="AE017282">
    <property type="protein sequence ID" value="AAU90969.1"/>
    <property type="molecule type" value="Genomic_DNA"/>
</dbReference>
<accession>Q602X1</accession>